<reference evidence="2 3" key="1">
    <citation type="journal article" date="2014" name="Genome Announc.">
        <title>Genome Sequence of the Microsporidian Species Nematocida sp1 Strain ERTm6 (ATCC PRA-372).</title>
        <authorList>
            <person name="Bakowski M.A."/>
            <person name="Priest M."/>
            <person name="Young S."/>
            <person name="Cuomo C.A."/>
            <person name="Troemel E.R."/>
        </authorList>
    </citation>
    <scope>NUCLEOTIDE SEQUENCE [LARGE SCALE GENOMIC DNA]</scope>
    <source>
        <strain evidence="2 3">ERTm6</strain>
    </source>
</reference>
<dbReference type="HOGENOM" id="CLU_571188_0_0_1"/>
<keyword evidence="3" id="KW-1185">Reference proteome</keyword>
<dbReference type="OrthoDB" id="2195978at2759"/>
<dbReference type="AlphaFoldDB" id="A0A086J161"/>
<proteinExistence type="predicted"/>
<evidence type="ECO:0000313" key="2">
    <source>
        <dbReference type="EMBL" id="KFG25879.1"/>
    </source>
</evidence>
<comment type="caution">
    <text evidence="2">The sequence shown here is derived from an EMBL/GenBank/DDBJ whole genome shotgun (WGS) entry which is preliminary data.</text>
</comment>
<gene>
    <name evidence="2" type="ORF">NESG_01867</name>
</gene>
<dbReference type="RefSeq" id="XP_052904434.1">
    <property type="nucleotide sequence ID" value="XM_053049484.1"/>
</dbReference>
<feature type="compositionally biased region" description="Basic and acidic residues" evidence="1">
    <location>
        <begin position="58"/>
        <end position="76"/>
    </location>
</feature>
<dbReference type="EMBL" id="AKIJ01000004">
    <property type="protein sequence ID" value="KFG25879.1"/>
    <property type="molecule type" value="Genomic_DNA"/>
</dbReference>
<evidence type="ECO:0000256" key="1">
    <source>
        <dbReference type="SAM" id="MobiDB-lite"/>
    </source>
</evidence>
<dbReference type="GeneID" id="77676840"/>
<protein>
    <submittedName>
        <fullName evidence="2">Uncharacterized protein</fullName>
    </submittedName>
</protein>
<evidence type="ECO:0000313" key="3">
    <source>
        <dbReference type="Proteomes" id="UP000054524"/>
    </source>
</evidence>
<feature type="region of interest" description="Disordered" evidence="1">
    <location>
        <begin position="54"/>
        <end position="76"/>
    </location>
</feature>
<name>A0A086J161_NEMA1</name>
<organism evidence="2 3">
    <name type="scientific">Nematocida ausubeli (strain ATCC PRA-371 / ERTm2)</name>
    <name type="common">Nematode killer fungus</name>
    <dbReference type="NCBI Taxonomy" id="1913371"/>
    <lineage>
        <taxon>Eukaryota</taxon>
        <taxon>Fungi</taxon>
        <taxon>Fungi incertae sedis</taxon>
        <taxon>Microsporidia</taxon>
        <taxon>Nematocida</taxon>
    </lineage>
</organism>
<sequence>MGNSETSNDTEADRSLLGTISKNWRNAFKLTGKVLKGGFGGVFNGVWGATASNDSEDEHIQVETESSSEKTKDSTETKTFDQCKKALDEKLKGSTRDILYPLSEDMSMGEGAELFRRVSLKMAMRKSSLDSKTGRYRDLHRGCISIYKMIGANSKKRKTISNAKSFMQNIQNVISHTTGMKDISYTSILLLFYLKKHNWPLSSNFSNYEVEFHKRMPSACGESLDLSASLVQCFVSEGMRTNFYVNLAARIDPSFKEMYTNMHEGFSHLALQADRSCNSTKRAIVFFYAILKEIRNNIEELLSTLLDGVDLTEEEKNELEKVLPEQSDEHIKEAAQYIRSIRSLKNPVLEEEQARKAKVSEPINLEKKKEASAAKEVDAVLKEPMNSDTITAKKNRKVPAQYEDSMSLISDLKNSAMYRKQKAIYIEANDFSESPLEPNSVLVHEPAMNHSVMAHIQTQHAHAFDLYKYAHLHHNKTK</sequence>
<accession>A0A086J161</accession>
<dbReference type="Proteomes" id="UP000054524">
    <property type="component" value="Unassembled WGS sequence"/>
</dbReference>